<evidence type="ECO:0000313" key="3">
    <source>
        <dbReference type="Proteomes" id="UP000265419"/>
    </source>
</evidence>
<keyword evidence="3" id="KW-1185">Reference proteome</keyword>
<feature type="chain" id="PRO_5017294183" evidence="1">
    <location>
        <begin position="27"/>
        <end position="276"/>
    </location>
</feature>
<dbReference type="Proteomes" id="UP000265419">
    <property type="component" value="Unassembled WGS sequence"/>
</dbReference>
<comment type="caution">
    <text evidence="2">The sequence shown here is derived from an EMBL/GenBank/DDBJ whole genome shotgun (WGS) entry which is preliminary data.</text>
</comment>
<feature type="signal peptide" evidence="1">
    <location>
        <begin position="1"/>
        <end position="26"/>
    </location>
</feature>
<keyword evidence="1" id="KW-0732">Signal</keyword>
<name>A0A399JFB4_9MICC</name>
<accession>A0A399JFB4</accession>
<dbReference type="AlphaFoldDB" id="A0A399JFB4"/>
<gene>
    <name evidence="2" type="ORF">DWB68_00045</name>
</gene>
<organism evidence="2 3">
    <name type="scientific">Galactobacter valiniphilus</name>
    <dbReference type="NCBI Taxonomy" id="2676122"/>
    <lineage>
        <taxon>Bacteria</taxon>
        <taxon>Bacillati</taxon>
        <taxon>Actinomycetota</taxon>
        <taxon>Actinomycetes</taxon>
        <taxon>Micrococcales</taxon>
        <taxon>Micrococcaceae</taxon>
        <taxon>Galactobacter</taxon>
    </lineage>
</organism>
<proteinExistence type="predicted"/>
<dbReference type="RefSeq" id="WP_119423096.1">
    <property type="nucleotide sequence ID" value="NZ_QQXK01000001.1"/>
</dbReference>
<protein>
    <submittedName>
        <fullName evidence="2">Uncharacterized protein</fullName>
    </submittedName>
</protein>
<evidence type="ECO:0000256" key="1">
    <source>
        <dbReference type="SAM" id="SignalP"/>
    </source>
</evidence>
<evidence type="ECO:0000313" key="2">
    <source>
        <dbReference type="EMBL" id="RII43670.1"/>
    </source>
</evidence>
<sequence>MLKKILRGAGALALSGGLIASGAALAAPAQAVVAAPAATPVYIAKPITVSKVETDGNFYKGGVIPVSSKGCKTNSFYLKTVYNNATYVPNFRYSADIYRNGKKVKTVTFKNNTGIHYQAFCPKVKIARYGTFQLKNIKVAGSYWVKDSAGNWMRDSSGRIVTKSFSYGIGKDSSKFAYKGAVDGSLYGKKPAGSSKRTFTAKLTFFSDKYQKWVKYNPSGAKLQVKSGGKWKSIKSLKFKKGKAVYSLRASSKKTYRLYVPAKSYALGGATSGFKL</sequence>
<dbReference type="EMBL" id="QQXK01000001">
    <property type="protein sequence ID" value="RII43670.1"/>
    <property type="molecule type" value="Genomic_DNA"/>
</dbReference>
<reference evidence="2 3" key="1">
    <citation type="submission" date="2018-07" db="EMBL/GenBank/DDBJ databases">
        <title>Arthrobacter sp. nov., isolated from raw cow's milk with high bacterial count.</title>
        <authorList>
            <person name="Hahne J."/>
            <person name="Isele D."/>
            <person name="Lipski A."/>
        </authorList>
    </citation>
    <scope>NUCLEOTIDE SEQUENCE [LARGE SCALE GENOMIC DNA]</scope>
    <source>
        <strain evidence="2 3">JZ R-35</strain>
    </source>
</reference>